<dbReference type="Proteomes" id="UP000759103">
    <property type="component" value="Unassembled WGS sequence"/>
</dbReference>
<dbReference type="InterPro" id="IPR027056">
    <property type="entry name" value="Gluconate_2DH_su3"/>
</dbReference>
<feature type="chain" id="PRO_5046308284" evidence="1">
    <location>
        <begin position="27"/>
        <end position="185"/>
    </location>
</feature>
<evidence type="ECO:0000313" key="3">
    <source>
        <dbReference type="Proteomes" id="UP000759103"/>
    </source>
</evidence>
<keyword evidence="1" id="KW-0732">Signal</keyword>
<accession>A0ABS7BTZ8</accession>
<name>A0ABS7BTZ8_9SPHN</name>
<evidence type="ECO:0000256" key="1">
    <source>
        <dbReference type="SAM" id="SignalP"/>
    </source>
</evidence>
<sequence length="185" mass="19618">MIDRRQALAGVVAVFGANLFAPLARAAAYQPNPVINTGPPAPVFTAAQRATVAALSERVLPTTDTPGAIAAGVPEYIEHMMGDWAVDDDRATILGGLAAIDARSMADYKVPAAKATAAQQDALLTLAMNDQLTGGLPFFTAFRQLVISGYYTSEVGITQERHYLPVPGDYDGAYPYAKVKRIFSS</sequence>
<dbReference type="EMBL" id="JAHXZN010000013">
    <property type="protein sequence ID" value="MBW6533048.1"/>
    <property type="molecule type" value="Genomic_DNA"/>
</dbReference>
<dbReference type="Pfam" id="PF13618">
    <property type="entry name" value="Gluconate_2-dh3"/>
    <property type="match status" value="1"/>
</dbReference>
<evidence type="ECO:0000313" key="2">
    <source>
        <dbReference type="EMBL" id="MBW6533048.1"/>
    </source>
</evidence>
<proteinExistence type="predicted"/>
<reference evidence="2 3" key="1">
    <citation type="submission" date="2021-07" db="EMBL/GenBank/DDBJ databases">
        <title>Sphingomonas sp.</title>
        <authorList>
            <person name="Feng G."/>
            <person name="Li J."/>
            <person name="Pan M."/>
        </authorList>
    </citation>
    <scope>NUCLEOTIDE SEQUENCE [LARGE SCALE GENOMIC DNA]</scope>
    <source>
        <strain evidence="2 3">RRHST34</strain>
    </source>
</reference>
<feature type="signal peptide" evidence="1">
    <location>
        <begin position="1"/>
        <end position="26"/>
    </location>
</feature>
<organism evidence="2 3">
    <name type="scientific">Sphingomonas citri</name>
    <dbReference type="NCBI Taxonomy" id="2862499"/>
    <lineage>
        <taxon>Bacteria</taxon>
        <taxon>Pseudomonadati</taxon>
        <taxon>Pseudomonadota</taxon>
        <taxon>Alphaproteobacteria</taxon>
        <taxon>Sphingomonadales</taxon>
        <taxon>Sphingomonadaceae</taxon>
        <taxon>Sphingomonas</taxon>
    </lineage>
</organism>
<dbReference type="RefSeq" id="WP_183922900.1">
    <property type="nucleotide sequence ID" value="NZ_JAHXZN010000013.1"/>
</dbReference>
<gene>
    <name evidence="2" type="ORF">KZ820_20080</name>
</gene>
<protein>
    <submittedName>
        <fullName evidence="2">Gluconate 2-dehydrogenase subunit 3 family protein</fullName>
    </submittedName>
</protein>
<comment type="caution">
    <text evidence="2">The sequence shown here is derived from an EMBL/GenBank/DDBJ whole genome shotgun (WGS) entry which is preliminary data.</text>
</comment>
<keyword evidence="3" id="KW-1185">Reference proteome</keyword>